<feature type="transmembrane region" description="Helical" evidence="1">
    <location>
        <begin position="70"/>
        <end position="91"/>
    </location>
</feature>
<organism evidence="2 3">
    <name type="scientific">Mycolicibacterium smegmatis (strain ATCC 700084 / mc(2)155)</name>
    <name type="common">Mycobacterium smegmatis</name>
    <dbReference type="NCBI Taxonomy" id="246196"/>
    <lineage>
        <taxon>Bacteria</taxon>
        <taxon>Bacillati</taxon>
        <taxon>Actinomycetota</taxon>
        <taxon>Actinomycetes</taxon>
        <taxon>Mycobacteriales</taxon>
        <taxon>Mycobacteriaceae</taxon>
        <taxon>Mycolicibacterium</taxon>
    </lineage>
</organism>
<keyword evidence="1" id="KW-0472">Membrane</keyword>
<dbReference type="PATRIC" id="fig|246196.19.peg.1110"/>
<dbReference type="AlphaFoldDB" id="A0QRH7"/>
<feature type="transmembrane region" description="Helical" evidence="1">
    <location>
        <begin position="6"/>
        <end position="22"/>
    </location>
</feature>
<dbReference type="STRING" id="246196.MSMEG_1121"/>
<dbReference type="Proteomes" id="UP000000757">
    <property type="component" value="Chromosome"/>
</dbReference>
<reference evidence="2 3" key="1">
    <citation type="submission" date="2006-10" db="EMBL/GenBank/DDBJ databases">
        <authorList>
            <person name="Fleischmann R.D."/>
            <person name="Dodson R.J."/>
            <person name="Haft D.H."/>
            <person name="Merkel J.S."/>
            <person name="Nelson W.C."/>
            <person name="Fraser C.M."/>
        </authorList>
    </citation>
    <scope>NUCLEOTIDE SEQUENCE [LARGE SCALE GENOMIC DNA]</scope>
    <source>
        <strain evidence="3">ATCC 700084 / mc(2)155</strain>
    </source>
</reference>
<feature type="transmembrane region" description="Helical" evidence="1">
    <location>
        <begin position="103"/>
        <end position="124"/>
    </location>
</feature>
<evidence type="ECO:0000313" key="3">
    <source>
        <dbReference type="Proteomes" id="UP000000757"/>
    </source>
</evidence>
<protein>
    <recommendedName>
        <fullName evidence="4">Integral membrane protein</fullName>
    </recommendedName>
</protein>
<dbReference type="EMBL" id="CP000480">
    <property type="protein sequence ID" value="ABK72282.1"/>
    <property type="molecule type" value="Genomic_DNA"/>
</dbReference>
<accession>A0QRH7</accession>
<evidence type="ECO:0008006" key="4">
    <source>
        <dbReference type="Google" id="ProtNLM"/>
    </source>
</evidence>
<keyword evidence="1" id="KW-1133">Transmembrane helix</keyword>
<proteinExistence type="predicted"/>
<sequence length="125" mass="13657">MQVLSAIALVMIAIAAWSGWLLEINHRKPQLLEKVGIVAIRPILQAHLDWLLMGAVLIGVDVIVPDRPGWITFLLGYGAIINPVLFLPLAFRGRGLKPLPWQILMFSSFGALSIGFTALAVHALI</sequence>
<keyword evidence="1" id="KW-0812">Transmembrane</keyword>
<name>A0QRH7_MYCS2</name>
<gene>
    <name evidence="2" type="ordered locus">MSMEG_1121</name>
</gene>
<feature type="transmembrane region" description="Helical" evidence="1">
    <location>
        <begin position="43"/>
        <end position="64"/>
    </location>
</feature>
<keyword evidence="3" id="KW-1185">Reference proteome</keyword>
<dbReference type="OrthoDB" id="3684380at2"/>
<dbReference type="KEGG" id="msm:MSMEG_1121"/>
<dbReference type="KEGG" id="msb:LJ00_05575"/>
<evidence type="ECO:0000313" key="2">
    <source>
        <dbReference type="EMBL" id="ABK72282.1"/>
    </source>
</evidence>
<evidence type="ECO:0000256" key="1">
    <source>
        <dbReference type="SAM" id="Phobius"/>
    </source>
</evidence>